<dbReference type="Proteomes" id="UP000199341">
    <property type="component" value="Unassembled WGS sequence"/>
</dbReference>
<dbReference type="InterPro" id="IPR036390">
    <property type="entry name" value="WH_DNA-bd_sf"/>
</dbReference>
<dbReference type="InterPro" id="IPR036388">
    <property type="entry name" value="WH-like_DNA-bd_sf"/>
</dbReference>
<dbReference type="Gene3D" id="1.20.120.530">
    <property type="entry name" value="GntR ligand-binding domain-like"/>
    <property type="match status" value="1"/>
</dbReference>
<dbReference type="SUPFAM" id="SSF46785">
    <property type="entry name" value="Winged helix' DNA-binding domain"/>
    <property type="match status" value="1"/>
</dbReference>
<dbReference type="EMBL" id="FNIE01000025">
    <property type="protein sequence ID" value="SDP35482.1"/>
    <property type="molecule type" value="Genomic_DNA"/>
</dbReference>
<dbReference type="STRING" id="310781.SAMN05216259_12514"/>
<dbReference type="PANTHER" id="PTHR43537">
    <property type="entry name" value="TRANSCRIPTIONAL REGULATOR, GNTR FAMILY"/>
    <property type="match status" value="1"/>
</dbReference>
<evidence type="ECO:0000313" key="6">
    <source>
        <dbReference type="EMBL" id="SDP35482.1"/>
    </source>
</evidence>
<dbReference type="Pfam" id="PF07729">
    <property type="entry name" value="FCD"/>
    <property type="match status" value="1"/>
</dbReference>
<dbReference type="GO" id="GO:0003677">
    <property type="term" value="F:DNA binding"/>
    <property type="evidence" value="ECO:0007669"/>
    <property type="project" value="UniProtKB-KW"/>
</dbReference>
<reference evidence="6 7" key="1">
    <citation type="submission" date="2016-10" db="EMBL/GenBank/DDBJ databases">
        <authorList>
            <person name="de Groot N.N."/>
        </authorList>
    </citation>
    <scope>NUCLEOTIDE SEQUENCE [LARGE SCALE GENOMIC DNA]</scope>
    <source>
        <strain evidence="6 7">CGMCC 4.2022</strain>
    </source>
</reference>
<dbReference type="SMART" id="SM00895">
    <property type="entry name" value="FCD"/>
    <property type="match status" value="1"/>
</dbReference>
<dbReference type="RefSeq" id="WP_245771823.1">
    <property type="nucleotide sequence ID" value="NZ_FNIE01000025.1"/>
</dbReference>
<feature type="domain" description="GntR C-terminal" evidence="5">
    <location>
        <begin position="119"/>
        <end position="248"/>
    </location>
</feature>
<evidence type="ECO:0000256" key="3">
    <source>
        <dbReference type="ARBA" id="ARBA00023163"/>
    </source>
</evidence>
<organism evidence="6 7">
    <name type="scientific">Actinacidiphila guanduensis</name>
    <dbReference type="NCBI Taxonomy" id="310781"/>
    <lineage>
        <taxon>Bacteria</taxon>
        <taxon>Bacillati</taxon>
        <taxon>Actinomycetota</taxon>
        <taxon>Actinomycetes</taxon>
        <taxon>Kitasatosporales</taxon>
        <taxon>Streptomycetaceae</taxon>
        <taxon>Actinacidiphila</taxon>
    </lineage>
</organism>
<evidence type="ECO:0000256" key="1">
    <source>
        <dbReference type="ARBA" id="ARBA00023015"/>
    </source>
</evidence>
<accession>A0A1H0S100</accession>
<dbReference type="AlphaFoldDB" id="A0A1H0S100"/>
<evidence type="ECO:0000256" key="2">
    <source>
        <dbReference type="ARBA" id="ARBA00023125"/>
    </source>
</evidence>
<feature type="compositionally biased region" description="Basic and acidic residues" evidence="4">
    <location>
        <begin position="12"/>
        <end position="21"/>
    </location>
</feature>
<evidence type="ECO:0000259" key="5">
    <source>
        <dbReference type="SMART" id="SM00895"/>
    </source>
</evidence>
<keyword evidence="2 6" id="KW-0238">DNA-binding</keyword>
<sequence>MRETVQMAQGVADDRSGRRNDGAAASAGVKRAEAAAARIAQLVAGVEPGSRLGSKDDLRALCGVSVGSFNEALRLAQSRGLITVRPGPGGGLFAAEQSALVRLGNSVLSLDAARTDVAEAIRLRDALDPLLIHDAVWHASLADVTRFREQVDAMRVAAEEQDSVAFVHANWRLHARIAEVSPGALLRHFYLGLLEIIESHTLAVLPVREQPLPEYLRERYRLHSELVDAIAAHDHDEALRLVGLHNTSGSM</sequence>
<dbReference type="InterPro" id="IPR008920">
    <property type="entry name" value="TF_FadR/GntR_C"/>
</dbReference>
<evidence type="ECO:0000256" key="4">
    <source>
        <dbReference type="SAM" id="MobiDB-lite"/>
    </source>
</evidence>
<dbReference type="Gene3D" id="1.10.10.10">
    <property type="entry name" value="Winged helix-like DNA-binding domain superfamily/Winged helix DNA-binding domain"/>
    <property type="match status" value="1"/>
</dbReference>
<dbReference type="SUPFAM" id="SSF48008">
    <property type="entry name" value="GntR ligand-binding domain-like"/>
    <property type="match status" value="1"/>
</dbReference>
<keyword evidence="3" id="KW-0804">Transcription</keyword>
<keyword evidence="1" id="KW-0805">Transcription regulation</keyword>
<dbReference type="InterPro" id="IPR011711">
    <property type="entry name" value="GntR_C"/>
</dbReference>
<dbReference type="PANTHER" id="PTHR43537:SF5">
    <property type="entry name" value="UXU OPERON TRANSCRIPTIONAL REGULATOR"/>
    <property type="match status" value="1"/>
</dbReference>
<name>A0A1H0S100_9ACTN</name>
<feature type="region of interest" description="Disordered" evidence="4">
    <location>
        <begin position="1"/>
        <end position="25"/>
    </location>
</feature>
<proteinExistence type="predicted"/>
<protein>
    <submittedName>
        <fullName evidence="6">DNA-binding transcriptional regulator, FadR family</fullName>
    </submittedName>
</protein>
<gene>
    <name evidence="6" type="ORF">SAMN05216259_12514</name>
</gene>
<evidence type="ECO:0000313" key="7">
    <source>
        <dbReference type="Proteomes" id="UP000199341"/>
    </source>
</evidence>
<keyword evidence="7" id="KW-1185">Reference proteome</keyword>